<accession>A0A0W0R9X8</accession>
<evidence type="ECO:0000313" key="3">
    <source>
        <dbReference type="Proteomes" id="UP000054695"/>
    </source>
</evidence>
<evidence type="ECO:0000259" key="1">
    <source>
        <dbReference type="SMART" id="SM00635"/>
    </source>
</evidence>
<dbReference type="RefSeq" id="WP_058460996.1">
    <property type="nucleotide sequence ID" value="NZ_UGGY01000005.1"/>
</dbReference>
<dbReference type="Gene3D" id="2.60.40.1080">
    <property type="match status" value="1"/>
</dbReference>
<reference evidence="2 3" key="1">
    <citation type="submission" date="2015-11" db="EMBL/GenBank/DDBJ databases">
        <title>Genomic analysis of 38 Legionella species identifies large and diverse effector repertoires.</title>
        <authorList>
            <person name="Burstein D."/>
            <person name="Amaro F."/>
            <person name="Zusman T."/>
            <person name="Lifshitz Z."/>
            <person name="Cohen O."/>
            <person name="Gilbert J.A."/>
            <person name="Pupko T."/>
            <person name="Shuman H.A."/>
            <person name="Segal G."/>
        </authorList>
    </citation>
    <scope>NUCLEOTIDE SEQUENCE [LARGE SCALE GENOMIC DNA]</scope>
    <source>
        <strain evidence="2 3">WIGA</strain>
    </source>
</reference>
<gene>
    <name evidence="2" type="ORF">Lboz_3488</name>
</gene>
<dbReference type="InterPro" id="IPR003343">
    <property type="entry name" value="Big_2"/>
</dbReference>
<feature type="domain" description="BIG2" evidence="1">
    <location>
        <begin position="27"/>
        <end position="112"/>
    </location>
</feature>
<dbReference type="FunFam" id="2.60.40.1080:FF:000001">
    <property type="entry name" value="Bacterial Ig-like domain, group 2"/>
    <property type="match status" value="1"/>
</dbReference>
<dbReference type="InterPro" id="IPR008964">
    <property type="entry name" value="Invasin/intimin_cell_adhesion"/>
</dbReference>
<organism evidence="2 3">
    <name type="scientific">Legionella bozemanae</name>
    <name type="common">Fluoribacter bozemanae</name>
    <dbReference type="NCBI Taxonomy" id="447"/>
    <lineage>
        <taxon>Bacteria</taxon>
        <taxon>Pseudomonadati</taxon>
        <taxon>Pseudomonadota</taxon>
        <taxon>Gammaproteobacteria</taxon>
        <taxon>Legionellales</taxon>
        <taxon>Legionellaceae</taxon>
        <taxon>Legionella</taxon>
    </lineage>
</organism>
<dbReference type="STRING" id="447.Lboz_3488"/>
<dbReference type="AlphaFoldDB" id="A0A0W0R9X8"/>
<keyword evidence="3" id="KW-1185">Reference proteome</keyword>
<proteinExistence type="predicted"/>
<protein>
    <submittedName>
        <fullName evidence="2">Protein with a bacterial immunoglobulin-like domain protein</fullName>
    </submittedName>
</protein>
<dbReference type="SUPFAM" id="SSF49373">
    <property type="entry name" value="Invasin/intimin cell-adhesion fragments"/>
    <property type="match status" value="1"/>
</dbReference>
<dbReference type="SMART" id="SM00635">
    <property type="entry name" value="BID_2"/>
    <property type="match status" value="1"/>
</dbReference>
<dbReference type="PATRIC" id="fig|447.4.peg.3734"/>
<dbReference type="Pfam" id="PF02368">
    <property type="entry name" value="Big_2"/>
    <property type="match status" value="1"/>
</dbReference>
<comment type="caution">
    <text evidence="2">The sequence shown here is derived from an EMBL/GenBank/DDBJ whole genome shotgun (WGS) entry which is preliminary data.</text>
</comment>
<name>A0A0W0R9X8_LEGBO</name>
<dbReference type="Proteomes" id="UP000054695">
    <property type="component" value="Unassembled WGS sequence"/>
</dbReference>
<evidence type="ECO:0000313" key="2">
    <source>
        <dbReference type="EMBL" id="KTC67845.1"/>
    </source>
</evidence>
<sequence>MGAGTTTIEATFNNVSGNASLNVSAATLLSINVTPQNPSIAIGVNQKFTATGTYSDASTKNITRTVTWTSSNTAVGTISNALLSKGVATGVTSGSTTIQAIKNGVSGSTTLNVNNSVNNCVVQRREDSSSYWLGYDIFSNGAPMILNFSGTGINLTEIIVQNGVFSNVQVLDQNQLLIGTKPEWVSMTNPGFIDFYGPSYGPYEPFNSPTIAACQIVN</sequence>
<dbReference type="EMBL" id="LNXU01000057">
    <property type="protein sequence ID" value="KTC67845.1"/>
    <property type="molecule type" value="Genomic_DNA"/>
</dbReference>